<accession>A0A328CB43</accession>
<name>A0A328CB43_9DELT</name>
<dbReference type="OrthoDB" id="5510268at2"/>
<gene>
    <name evidence="2" type="ORF">DL240_01525</name>
</gene>
<evidence type="ECO:0000256" key="1">
    <source>
        <dbReference type="SAM" id="MobiDB-lite"/>
    </source>
</evidence>
<protein>
    <submittedName>
        <fullName evidence="2">Uncharacterized protein</fullName>
    </submittedName>
</protein>
<feature type="region of interest" description="Disordered" evidence="1">
    <location>
        <begin position="220"/>
        <end position="239"/>
    </location>
</feature>
<sequence>MSRPLAMTEAERGFARAWHGVRERGGRGPACDPATSAPLTHALEGWRASGPASGEKVPGISDESEAYDARTLLSGPGAAALTSLTRLGSYLVASMRPEAPLRPLMELTLGLPKDQALELRTWLLSPPKLCDGLQRRVQETYVRLIGSHRSPDRLAELGLFFVAQVSALRHPGLGIELRGLLDGRLRARQDDFEKAARRSSRADLVPAIEEVIVRLLAPRTTEPGEERCEASGEDEASDE</sequence>
<evidence type="ECO:0000313" key="3">
    <source>
        <dbReference type="Proteomes" id="UP000249169"/>
    </source>
</evidence>
<dbReference type="RefSeq" id="WP_111728088.1">
    <property type="nucleotide sequence ID" value="NZ_QHKO01000001.1"/>
</dbReference>
<dbReference type="AlphaFoldDB" id="A0A328CB43"/>
<reference evidence="2 3" key="1">
    <citation type="submission" date="2018-05" db="EMBL/GenBank/DDBJ databases">
        <title>Lujinxingia marina gen. nov. sp. nov., a new facultative anaerobic member of the class Deltaproteobacteria, and proposal of Lujinxingaceae fam. nov.</title>
        <authorList>
            <person name="Li C.-M."/>
        </authorList>
    </citation>
    <scope>NUCLEOTIDE SEQUENCE [LARGE SCALE GENOMIC DNA]</scope>
    <source>
        <strain evidence="2 3">B210</strain>
    </source>
</reference>
<dbReference type="Proteomes" id="UP000249169">
    <property type="component" value="Unassembled WGS sequence"/>
</dbReference>
<dbReference type="EMBL" id="QHKO01000001">
    <property type="protein sequence ID" value="RAL24916.1"/>
    <property type="molecule type" value="Genomic_DNA"/>
</dbReference>
<organism evidence="2 3">
    <name type="scientific">Lujinxingia litoralis</name>
    <dbReference type="NCBI Taxonomy" id="2211119"/>
    <lineage>
        <taxon>Bacteria</taxon>
        <taxon>Deltaproteobacteria</taxon>
        <taxon>Bradymonadales</taxon>
        <taxon>Lujinxingiaceae</taxon>
        <taxon>Lujinxingia</taxon>
    </lineage>
</organism>
<evidence type="ECO:0000313" key="2">
    <source>
        <dbReference type="EMBL" id="RAL24916.1"/>
    </source>
</evidence>
<comment type="caution">
    <text evidence="2">The sequence shown here is derived from an EMBL/GenBank/DDBJ whole genome shotgun (WGS) entry which is preliminary data.</text>
</comment>
<keyword evidence="3" id="KW-1185">Reference proteome</keyword>
<proteinExistence type="predicted"/>